<keyword evidence="3" id="KW-1185">Reference proteome</keyword>
<proteinExistence type="predicted"/>
<feature type="transmembrane region" description="Helical" evidence="1">
    <location>
        <begin position="55"/>
        <end position="75"/>
    </location>
</feature>
<keyword evidence="1" id="KW-0812">Transmembrane</keyword>
<dbReference type="Proteomes" id="UP001285263">
    <property type="component" value="Unassembled WGS sequence"/>
</dbReference>
<reference evidence="2 3" key="1">
    <citation type="submission" date="2023-11" db="EMBL/GenBank/DDBJ databases">
        <title>Paucibacter sp. nov., isolated from fresh soil in Korea.</title>
        <authorList>
            <person name="Le N.T.T."/>
        </authorList>
    </citation>
    <scope>NUCLEOTIDE SEQUENCE [LARGE SCALE GENOMIC DNA]</scope>
    <source>
        <strain evidence="2 3">R3-3</strain>
    </source>
</reference>
<protein>
    <submittedName>
        <fullName evidence="2">Uncharacterized protein</fullName>
    </submittedName>
</protein>
<gene>
    <name evidence="2" type="ORF">SNE35_28040</name>
</gene>
<sequence>MSQEEWRDARLKKALDSAPDVDARPAEAVREAILHKARLTAAAAAQPAVQRAPRVWRWLGSLAAVGALAVVLIGGRQMFLTKPSLEEAAPQVATAPAPVESAKVAEAVVSPPVVVADASPPPSRKAAVQAKKPVVVAAAPPPPAIVAEATAPPPAAAAAPAAPAVAADAAWTVVRIATADGPVLLRREQLSSEAAGRLNRLLAQAETGQLRTQLADERQANSAARALARAPASPGLLHIELLRGDQPLGSLVLSPGDPLRQEIETAAAAKPASAP</sequence>
<comment type="caution">
    <text evidence="2">The sequence shown here is derived from an EMBL/GenBank/DDBJ whole genome shotgun (WGS) entry which is preliminary data.</text>
</comment>
<accession>A0ABU5DPX9</accession>
<dbReference type="EMBL" id="JAXCLA010000010">
    <property type="protein sequence ID" value="MDY0748382.1"/>
    <property type="molecule type" value="Genomic_DNA"/>
</dbReference>
<evidence type="ECO:0000256" key="1">
    <source>
        <dbReference type="SAM" id="Phobius"/>
    </source>
</evidence>
<keyword evidence="1" id="KW-0472">Membrane</keyword>
<organism evidence="2 3">
    <name type="scientific">Roseateles agri</name>
    <dbReference type="NCBI Taxonomy" id="3098619"/>
    <lineage>
        <taxon>Bacteria</taxon>
        <taxon>Pseudomonadati</taxon>
        <taxon>Pseudomonadota</taxon>
        <taxon>Betaproteobacteria</taxon>
        <taxon>Burkholderiales</taxon>
        <taxon>Sphaerotilaceae</taxon>
        <taxon>Roseateles</taxon>
    </lineage>
</organism>
<evidence type="ECO:0000313" key="2">
    <source>
        <dbReference type="EMBL" id="MDY0748382.1"/>
    </source>
</evidence>
<name>A0ABU5DPX9_9BURK</name>
<evidence type="ECO:0000313" key="3">
    <source>
        <dbReference type="Proteomes" id="UP001285263"/>
    </source>
</evidence>
<keyword evidence="1" id="KW-1133">Transmembrane helix</keyword>
<dbReference type="RefSeq" id="WP_320426354.1">
    <property type="nucleotide sequence ID" value="NZ_JAXCLA010000010.1"/>
</dbReference>